<keyword evidence="3" id="KW-1185">Reference proteome</keyword>
<feature type="region of interest" description="Disordered" evidence="1">
    <location>
        <begin position="324"/>
        <end position="345"/>
    </location>
</feature>
<feature type="region of interest" description="Disordered" evidence="1">
    <location>
        <begin position="915"/>
        <end position="942"/>
    </location>
</feature>
<feature type="compositionally biased region" description="Low complexity" evidence="1">
    <location>
        <begin position="779"/>
        <end position="794"/>
    </location>
</feature>
<comment type="caution">
    <text evidence="2">The sequence shown here is derived from an EMBL/GenBank/DDBJ whole genome shotgun (WGS) entry which is preliminary data.</text>
</comment>
<feature type="region of interest" description="Disordered" evidence="1">
    <location>
        <begin position="225"/>
        <end position="293"/>
    </location>
</feature>
<reference evidence="2 3" key="1">
    <citation type="journal article" date="2023" name="Mol. Phylogenet. Evol.">
        <title>Genome-scale phylogeny and comparative genomics of the fungal order Sordariales.</title>
        <authorList>
            <person name="Hensen N."/>
            <person name="Bonometti L."/>
            <person name="Westerberg I."/>
            <person name="Brannstrom I.O."/>
            <person name="Guillou S."/>
            <person name="Cros-Aarteil S."/>
            <person name="Calhoun S."/>
            <person name="Haridas S."/>
            <person name="Kuo A."/>
            <person name="Mondo S."/>
            <person name="Pangilinan J."/>
            <person name="Riley R."/>
            <person name="LaButti K."/>
            <person name="Andreopoulos B."/>
            <person name="Lipzen A."/>
            <person name="Chen C."/>
            <person name="Yan M."/>
            <person name="Daum C."/>
            <person name="Ng V."/>
            <person name="Clum A."/>
            <person name="Steindorff A."/>
            <person name="Ohm R.A."/>
            <person name="Martin F."/>
            <person name="Silar P."/>
            <person name="Natvig D.O."/>
            <person name="Lalanne C."/>
            <person name="Gautier V."/>
            <person name="Ament-Velasquez S.L."/>
            <person name="Kruys A."/>
            <person name="Hutchinson M.I."/>
            <person name="Powell A.J."/>
            <person name="Barry K."/>
            <person name="Miller A.N."/>
            <person name="Grigoriev I.V."/>
            <person name="Debuchy R."/>
            <person name="Gladieux P."/>
            <person name="Hiltunen Thoren M."/>
            <person name="Johannesson H."/>
        </authorList>
    </citation>
    <scope>NUCLEOTIDE SEQUENCE [LARGE SCALE GENOMIC DNA]</scope>
    <source>
        <strain evidence="2 3">FGSC 10403</strain>
    </source>
</reference>
<feature type="region of interest" description="Disordered" evidence="1">
    <location>
        <begin position="460"/>
        <end position="485"/>
    </location>
</feature>
<dbReference type="GeneID" id="87870962"/>
<proteinExistence type="predicted"/>
<feature type="region of interest" description="Disordered" evidence="1">
    <location>
        <begin position="70"/>
        <end position="184"/>
    </location>
</feature>
<gene>
    <name evidence="2" type="ORF">B0T23DRAFT_198530</name>
</gene>
<evidence type="ECO:0000313" key="2">
    <source>
        <dbReference type="EMBL" id="KAK3489304.1"/>
    </source>
</evidence>
<name>A0AAJ0I4A6_9PEZI</name>
<feature type="compositionally biased region" description="Polar residues" evidence="1">
    <location>
        <begin position="143"/>
        <end position="152"/>
    </location>
</feature>
<feature type="region of interest" description="Disordered" evidence="1">
    <location>
        <begin position="841"/>
        <end position="897"/>
    </location>
</feature>
<sequence>MSAPILNIATWSPDLLASKQKIPRRILRVRCDQQELLDREDAWDSDGFANVPAEILQEVKTQYIRSIASTYARKTPSPPLPRSTEFIRQDGDQDEPSTPKPTGTGSEEGTPIPWSPSPEHHIRPVNDGEAKDTSPKLQPPPENNSTPPQQAIVTPDLPSRALPERPSSQKRPEHRPSSPPVFKVKARVPFAPEFLPSSSVASEGGLEFQVPKAVTDVLPPVNKGALPVHPEHTPPSAQIIPASYLGHTTPSRPPPEKRRRLTKSITTIYSDYRSTAEPERSSAAFTRAETEGPSITRLVEHIADSPHQPEERSADGSSHLLKTTEQSAQHLASSDEKIPPNGPPSQVPYTAYKVAYPDYKASLSDFVRAVLCVHDLRKQSAIMEFLYDDFVRYYSDDYLQYIREAEGKVPVRAAIELYNDQVSRPHYQKGVLTKENINDVLDKYPKMVRSVNKTFDFTTPAIEENGDSSKPQVPVPLPSTTSHLPKPRLVAKSITQALVGSPATELASDPIHPPSPTKRLRPVIQTIDRSVPRRLSNRPLELESPLVDEPIPGSDAAPIEIGSASSSSSLSPSPPPSPPSVLPQTPTHSQGGPSSRTTKVIQLQKQPGVNQSPREASAAFERPQLDTSPAPPPPSSSKITTQQASISPPPLRRFAKFDFGSSGHPITHQPPRQGEDIHPQSQIIPGTPAPSAPAPHFTAAPSPSRPGPLITQIPANTNLPLLSQLSNADSIPDPSAPSVPSGLVPSSTTSSRLLSSAATTDANNNNNNNNNNVLPPPSRRSTTMTTTNLNPLSTQISNADSIPDPSLPPRLQRQRKFSLTSSNLSRLAHITSSSKRFLQKKQAVGAGAPSSSRSGSGSASTSVVMSSIGVSSGGIVKDKGKGKKVKGKGKDTGLGGRDLRSEYFVNFVREKKLREAAEKAEKAAASSSHPVPGSSNGKQAAG</sequence>
<feature type="region of interest" description="Disordered" evidence="1">
    <location>
        <begin position="541"/>
        <end position="810"/>
    </location>
</feature>
<feature type="compositionally biased region" description="Polar residues" evidence="1">
    <location>
        <begin position="713"/>
        <end position="729"/>
    </location>
</feature>
<dbReference type="AlphaFoldDB" id="A0AAJ0I4A6"/>
<organism evidence="2 3">
    <name type="scientific">Neurospora hispaniola</name>
    <dbReference type="NCBI Taxonomy" id="588809"/>
    <lineage>
        <taxon>Eukaryota</taxon>
        <taxon>Fungi</taxon>
        <taxon>Dikarya</taxon>
        <taxon>Ascomycota</taxon>
        <taxon>Pezizomycotina</taxon>
        <taxon>Sordariomycetes</taxon>
        <taxon>Sordariomycetidae</taxon>
        <taxon>Sordariales</taxon>
        <taxon>Sordariaceae</taxon>
        <taxon>Neurospora</taxon>
    </lineage>
</organism>
<evidence type="ECO:0000313" key="3">
    <source>
        <dbReference type="Proteomes" id="UP001285908"/>
    </source>
</evidence>
<feature type="compositionally biased region" description="Polar residues" evidence="1">
    <location>
        <begin position="582"/>
        <end position="614"/>
    </location>
</feature>
<evidence type="ECO:0000256" key="1">
    <source>
        <dbReference type="SAM" id="MobiDB-lite"/>
    </source>
</evidence>
<dbReference type="EMBL" id="JAULSX010000006">
    <property type="protein sequence ID" value="KAK3489304.1"/>
    <property type="molecule type" value="Genomic_DNA"/>
</dbReference>
<feature type="region of interest" description="Disordered" evidence="1">
    <location>
        <begin position="504"/>
        <end position="524"/>
    </location>
</feature>
<feature type="compositionally biased region" description="Polar residues" evidence="1">
    <location>
        <begin position="263"/>
        <end position="273"/>
    </location>
</feature>
<dbReference type="RefSeq" id="XP_062691011.1">
    <property type="nucleotide sequence ID" value="XM_062833340.1"/>
</dbReference>
<protein>
    <submittedName>
        <fullName evidence="2">Uncharacterized protein</fullName>
    </submittedName>
</protein>
<feature type="compositionally biased region" description="Pro residues" evidence="1">
    <location>
        <begin position="572"/>
        <end position="581"/>
    </location>
</feature>
<accession>A0AAJ0I4A6</accession>
<feature type="compositionally biased region" description="Polar residues" evidence="1">
    <location>
        <begin position="926"/>
        <end position="942"/>
    </location>
</feature>
<feature type="compositionally biased region" description="Low complexity" evidence="1">
    <location>
        <begin position="746"/>
        <end position="772"/>
    </location>
</feature>
<dbReference type="Proteomes" id="UP001285908">
    <property type="component" value="Unassembled WGS sequence"/>
</dbReference>
<feature type="compositionally biased region" description="Basic and acidic residues" evidence="1">
    <location>
        <begin position="118"/>
        <end position="134"/>
    </location>
</feature>
<feature type="compositionally biased region" description="Low complexity" evidence="1">
    <location>
        <begin position="843"/>
        <end position="875"/>
    </location>
</feature>